<dbReference type="EMBL" id="CP151406">
    <property type="protein sequence ID" value="WZJ21681.1"/>
    <property type="molecule type" value="Genomic_DNA"/>
</dbReference>
<feature type="transmembrane region" description="Helical" evidence="1">
    <location>
        <begin position="93"/>
        <end position="115"/>
    </location>
</feature>
<feature type="transmembrane region" description="Helical" evidence="1">
    <location>
        <begin position="144"/>
        <end position="169"/>
    </location>
</feature>
<keyword evidence="3" id="KW-1185">Reference proteome</keyword>
<gene>
    <name evidence="2" type="ORF">AADV58_00630</name>
</gene>
<name>A0ABZ2XK84_9RHOO</name>
<sequence>MRAVNLPARAGWQWVSGGFAIYRRNPPVLSILVISYWFVVVFLNLFPFIGALAASAVIPGLSVGLMQAARNIERGQSANIQTLFSGFRDNVRTLIALGVLYLVATLAVLGLSTIADGGDLLRYMLASSRAERALLEEADFTLSAMLVAIFMVPVLMAWWFAPVLAAWHRQPLGKALFFSFVACVMNWRPFLVYAVGLMLVAVVLPGLILGLLLIALPALQGFATLVVMVTMGLVVAPTVFASFYVGYRDIFGISEIV</sequence>
<feature type="transmembrane region" description="Helical" evidence="1">
    <location>
        <begin position="28"/>
        <end position="46"/>
    </location>
</feature>
<feature type="transmembrane region" description="Helical" evidence="1">
    <location>
        <begin position="222"/>
        <end position="247"/>
    </location>
</feature>
<dbReference type="RefSeq" id="WP_281984959.1">
    <property type="nucleotide sequence ID" value="NZ_CALFBA010000136.1"/>
</dbReference>
<accession>A0ABZ2XK84</accession>
<proteinExistence type="predicted"/>
<keyword evidence="1" id="KW-1133">Transmembrane helix</keyword>
<evidence type="ECO:0000313" key="2">
    <source>
        <dbReference type="EMBL" id="WZJ21681.1"/>
    </source>
</evidence>
<reference evidence="2 3" key="1">
    <citation type="submission" date="2024-04" db="EMBL/GenBank/DDBJ databases">
        <title>Dissimilatory iodate-reducing microorganisms contribute to the enrichment of iodine in groundwater.</title>
        <authorList>
            <person name="Jiang Z."/>
        </authorList>
    </citation>
    <scope>NUCLEOTIDE SEQUENCE [LARGE SCALE GENOMIC DNA]</scope>
    <source>
        <strain evidence="2 3">NCP973</strain>
    </source>
</reference>
<dbReference type="NCBIfam" id="NF041043">
    <property type="entry name" value="BPSS1780_fam"/>
    <property type="match status" value="1"/>
</dbReference>
<evidence type="ECO:0000256" key="1">
    <source>
        <dbReference type="SAM" id="Phobius"/>
    </source>
</evidence>
<dbReference type="Proteomes" id="UP001479520">
    <property type="component" value="Chromosome"/>
</dbReference>
<evidence type="ECO:0000313" key="3">
    <source>
        <dbReference type="Proteomes" id="UP001479520"/>
    </source>
</evidence>
<organism evidence="2 3">
    <name type="scientific">Azonexus hydrophilus</name>
    <dbReference type="NCBI Taxonomy" id="418702"/>
    <lineage>
        <taxon>Bacteria</taxon>
        <taxon>Pseudomonadati</taxon>
        <taxon>Pseudomonadota</taxon>
        <taxon>Betaproteobacteria</taxon>
        <taxon>Rhodocyclales</taxon>
        <taxon>Azonexaceae</taxon>
        <taxon>Azonexus</taxon>
    </lineage>
</organism>
<keyword evidence="1" id="KW-0472">Membrane</keyword>
<feature type="transmembrane region" description="Helical" evidence="1">
    <location>
        <begin position="52"/>
        <end position="72"/>
    </location>
</feature>
<protein>
    <submittedName>
        <fullName evidence="2">BPSS1780 family membrane protein</fullName>
    </submittedName>
</protein>
<feature type="transmembrane region" description="Helical" evidence="1">
    <location>
        <begin position="190"/>
        <end position="216"/>
    </location>
</feature>
<dbReference type="InterPro" id="IPR047798">
    <property type="entry name" value="BPSS1780-like"/>
</dbReference>
<keyword evidence="1" id="KW-0812">Transmembrane</keyword>